<organism evidence="9 10">
    <name type="scientific">Streptomyces sp. 900129855</name>
    <dbReference type="NCBI Taxonomy" id="3155129"/>
    <lineage>
        <taxon>Bacteria</taxon>
        <taxon>Bacillati</taxon>
        <taxon>Actinomycetota</taxon>
        <taxon>Actinomycetes</taxon>
        <taxon>Kitasatosporales</taxon>
        <taxon>Streptomycetaceae</taxon>
        <taxon>Streptomyces</taxon>
    </lineage>
</organism>
<dbReference type="EC" id="2.7.11.1" evidence="1"/>
<feature type="region of interest" description="Disordered" evidence="6">
    <location>
        <begin position="214"/>
        <end position="272"/>
    </location>
</feature>
<comment type="caution">
    <text evidence="9">The sequence shown here is derived from an EMBL/GenBank/DDBJ whole genome shotgun (WGS) entry which is preliminary data.</text>
</comment>
<feature type="region of interest" description="Disordered" evidence="6">
    <location>
        <begin position="301"/>
        <end position="366"/>
    </location>
</feature>
<dbReference type="RefSeq" id="WP_361703873.1">
    <property type="nucleotide sequence ID" value="NZ_JBEZVE010000010.1"/>
</dbReference>
<dbReference type="PANTHER" id="PTHR43671:SF13">
    <property type="entry name" value="SERINE_THREONINE-PROTEIN KINASE NEK2"/>
    <property type="match status" value="1"/>
</dbReference>
<accession>A0ABV2ZK67</accession>
<keyword evidence="10" id="KW-1185">Reference proteome</keyword>
<feature type="transmembrane region" description="Helical" evidence="7">
    <location>
        <begin position="277"/>
        <end position="296"/>
    </location>
</feature>
<evidence type="ECO:0000259" key="8">
    <source>
        <dbReference type="PROSITE" id="PS50011"/>
    </source>
</evidence>
<feature type="compositionally biased region" description="Low complexity" evidence="6">
    <location>
        <begin position="450"/>
        <end position="460"/>
    </location>
</feature>
<feature type="compositionally biased region" description="Basic and acidic residues" evidence="6">
    <location>
        <begin position="240"/>
        <end position="253"/>
    </location>
</feature>
<dbReference type="SUPFAM" id="SSF56112">
    <property type="entry name" value="Protein kinase-like (PK-like)"/>
    <property type="match status" value="1"/>
</dbReference>
<evidence type="ECO:0000256" key="1">
    <source>
        <dbReference type="ARBA" id="ARBA00012513"/>
    </source>
</evidence>
<keyword evidence="4" id="KW-0418">Kinase</keyword>
<gene>
    <name evidence="9" type="ORF">AB0E89_20755</name>
</gene>
<keyword evidence="7" id="KW-0472">Membrane</keyword>
<feature type="compositionally biased region" description="Low complexity" evidence="6">
    <location>
        <begin position="332"/>
        <end position="342"/>
    </location>
</feature>
<reference evidence="9 10" key="1">
    <citation type="submission" date="2024-06" db="EMBL/GenBank/DDBJ databases">
        <title>The Natural Products Discovery Center: Release of the First 8490 Sequenced Strains for Exploring Actinobacteria Biosynthetic Diversity.</title>
        <authorList>
            <person name="Kalkreuter E."/>
            <person name="Kautsar S.A."/>
            <person name="Yang D."/>
            <person name="Bader C.D."/>
            <person name="Teijaro C.N."/>
            <person name="Fluegel L."/>
            <person name="Davis C.M."/>
            <person name="Simpson J.R."/>
            <person name="Lauterbach L."/>
            <person name="Steele A.D."/>
            <person name="Gui C."/>
            <person name="Meng S."/>
            <person name="Li G."/>
            <person name="Viehrig K."/>
            <person name="Ye F."/>
            <person name="Su P."/>
            <person name="Kiefer A.F."/>
            <person name="Nichols A."/>
            <person name="Cepeda A.J."/>
            <person name="Yan W."/>
            <person name="Fan B."/>
            <person name="Jiang Y."/>
            <person name="Adhikari A."/>
            <person name="Zheng C.-J."/>
            <person name="Schuster L."/>
            <person name="Cowan T.M."/>
            <person name="Smanski M.J."/>
            <person name="Chevrette M.G."/>
            <person name="De Carvalho L.P.S."/>
            <person name="Shen B."/>
        </authorList>
    </citation>
    <scope>NUCLEOTIDE SEQUENCE [LARGE SCALE GENOMIC DNA]</scope>
    <source>
        <strain evidence="9 10">NPDC033843</strain>
    </source>
</reference>
<dbReference type="PROSITE" id="PS50011">
    <property type="entry name" value="PROTEIN_KINASE_DOM"/>
    <property type="match status" value="1"/>
</dbReference>
<feature type="region of interest" description="Disordered" evidence="6">
    <location>
        <begin position="1"/>
        <end position="24"/>
    </location>
</feature>
<evidence type="ECO:0000313" key="10">
    <source>
        <dbReference type="Proteomes" id="UP001550739"/>
    </source>
</evidence>
<evidence type="ECO:0000256" key="4">
    <source>
        <dbReference type="ARBA" id="ARBA00022777"/>
    </source>
</evidence>
<sequence>MTDTAGAGRPRLRTWFQRNGEPPRKDAGTYLSVLDAGPSLAEAVDVVGGLPEESVLRIAAGVAGALAGVHETGRGHGDLQPSNVLLTRDGIRLTGFGGHRAVAGGVPALPPGKAVGPHEPSGDMVALGTLLVTAYTGRRGDTGPSADSGPDGDVLPVRLRQVVARCLTEQPGARPTPAQLLETIGPLTSTPRPWPSAVHELITRRHSATTELRFAPNELTDAPQPGVSSAARPPEPTDLAPERTDLVPPERTDLVPPAPVEVPPTPTPSPAAPRLRLAALVVVVLATVIAVALVVLTPDRDSDPLTIVTPTPNLPSVQEPPEPTRSVESETPEQSPSAPPQEEVTDLTAPSEEPPTPVETQQTKQPGAIADCAGKPLVEPAELLLACGDAGAGLHDLTWTNWGEETATATGWESEKVCQPSCANGTEARSPATVTVFGLTGGRYTFMQVSTPQSPVSPSSRYTLDEFGPTLRS</sequence>
<keyword evidence="2" id="KW-0808">Transferase</keyword>
<dbReference type="PANTHER" id="PTHR43671">
    <property type="entry name" value="SERINE/THREONINE-PROTEIN KINASE NEK"/>
    <property type="match status" value="1"/>
</dbReference>
<dbReference type="PRINTS" id="PR01217">
    <property type="entry name" value="PRICHEXTENSN"/>
</dbReference>
<dbReference type="InterPro" id="IPR050660">
    <property type="entry name" value="NEK_Ser/Thr_kinase"/>
</dbReference>
<dbReference type="Gene3D" id="1.10.510.10">
    <property type="entry name" value="Transferase(Phosphotransferase) domain 1"/>
    <property type="match status" value="1"/>
</dbReference>
<evidence type="ECO:0000256" key="5">
    <source>
        <dbReference type="ARBA" id="ARBA00022840"/>
    </source>
</evidence>
<evidence type="ECO:0000313" key="9">
    <source>
        <dbReference type="EMBL" id="MEU3782950.1"/>
    </source>
</evidence>
<dbReference type="EMBL" id="JBEZVE010000010">
    <property type="protein sequence ID" value="MEU3782950.1"/>
    <property type="molecule type" value="Genomic_DNA"/>
</dbReference>
<protein>
    <recommendedName>
        <fullName evidence="1">non-specific serine/threonine protein kinase</fullName>
        <ecNumber evidence="1">2.7.11.1</ecNumber>
    </recommendedName>
</protein>
<keyword evidence="7" id="KW-1133">Transmembrane helix</keyword>
<feature type="domain" description="Protein kinase" evidence="8">
    <location>
        <begin position="1"/>
        <end position="202"/>
    </location>
</feature>
<evidence type="ECO:0000256" key="6">
    <source>
        <dbReference type="SAM" id="MobiDB-lite"/>
    </source>
</evidence>
<keyword evidence="7" id="KW-0812">Transmembrane</keyword>
<keyword evidence="3" id="KW-0547">Nucleotide-binding</keyword>
<evidence type="ECO:0000256" key="3">
    <source>
        <dbReference type="ARBA" id="ARBA00022741"/>
    </source>
</evidence>
<proteinExistence type="predicted"/>
<feature type="compositionally biased region" description="Pro residues" evidence="6">
    <location>
        <begin position="256"/>
        <end position="271"/>
    </location>
</feature>
<name>A0ABV2ZK67_9ACTN</name>
<dbReference type="InterPro" id="IPR000719">
    <property type="entry name" value="Prot_kinase_dom"/>
</dbReference>
<feature type="region of interest" description="Disordered" evidence="6">
    <location>
        <begin position="450"/>
        <end position="473"/>
    </location>
</feature>
<evidence type="ECO:0000256" key="7">
    <source>
        <dbReference type="SAM" id="Phobius"/>
    </source>
</evidence>
<dbReference type="Proteomes" id="UP001550739">
    <property type="component" value="Unassembled WGS sequence"/>
</dbReference>
<evidence type="ECO:0000256" key="2">
    <source>
        <dbReference type="ARBA" id="ARBA00022679"/>
    </source>
</evidence>
<dbReference type="InterPro" id="IPR011009">
    <property type="entry name" value="Kinase-like_dom_sf"/>
</dbReference>
<keyword evidence="5" id="KW-0067">ATP-binding</keyword>